<evidence type="ECO:0000313" key="4">
    <source>
        <dbReference type="Proteomes" id="UP000799429"/>
    </source>
</evidence>
<accession>A0A9P4S7V5</accession>
<feature type="transmembrane region" description="Helical" evidence="1">
    <location>
        <begin position="180"/>
        <end position="202"/>
    </location>
</feature>
<evidence type="ECO:0000259" key="2">
    <source>
        <dbReference type="Pfam" id="PF24802"/>
    </source>
</evidence>
<feature type="transmembrane region" description="Helical" evidence="1">
    <location>
        <begin position="70"/>
        <end position="90"/>
    </location>
</feature>
<dbReference type="Pfam" id="PF24802">
    <property type="entry name" value="DUF7703"/>
    <property type="match status" value="1"/>
</dbReference>
<feature type="transmembrane region" description="Helical" evidence="1">
    <location>
        <begin position="35"/>
        <end position="63"/>
    </location>
</feature>
<keyword evidence="1" id="KW-0812">Transmembrane</keyword>
<organism evidence="3 4">
    <name type="scientific">Patellaria atrata CBS 101060</name>
    <dbReference type="NCBI Taxonomy" id="1346257"/>
    <lineage>
        <taxon>Eukaryota</taxon>
        <taxon>Fungi</taxon>
        <taxon>Dikarya</taxon>
        <taxon>Ascomycota</taxon>
        <taxon>Pezizomycotina</taxon>
        <taxon>Dothideomycetes</taxon>
        <taxon>Dothideomycetes incertae sedis</taxon>
        <taxon>Patellariales</taxon>
        <taxon>Patellariaceae</taxon>
        <taxon>Patellaria</taxon>
    </lineage>
</organism>
<protein>
    <recommendedName>
        <fullName evidence="2">DUF7703 domain-containing protein</fullName>
    </recommendedName>
</protein>
<dbReference type="AlphaFoldDB" id="A0A9P4S7V5"/>
<dbReference type="EMBL" id="MU006099">
    <property type="protein sequence ID" value="KAF2837471.1"/>
    <property type="molecule type" value="Genomic_DNA"/>
</dbReference>
<feature type="transmembrane region" description="Helical" evidence="1">
    <location>
        <begin position="133"/>
        <end position="160"/>
    </location>
</feature>
<dbReference type="Proteomes" id="UP000799429">
    <property type="component" value="Unassembled WGS sequence"/>
</dbReference>
<dbReference type="OrthoDB" id="405906at2759"/>
<feature type="non-terminal residue" evidence="3">
    <location>
        <position position="271"/>
    </location>
</feature>
<dbReference type="PANTHER" id="PTHR37013">
    <property type="entry name" value="INTEGRAL MEMBRANE PROTEIN (AFU_ORTHOLOGUE AFUA_1G05950)-RELATED"/>
    <property type="match status" value="1"/>
</dbReference>
<reference evidence="3" key="1">
    <citation type="journal article" date="2020" name="Stud. Mycol.">
        <title>101 Dothideomycetes genomes: a test case for predicting lifestyles and emergence of pathogens.</title>
        <authorList>
            <person name="Haridas S."/>
            <person name="Albert R."/>
            <person name="Binder M."/>
            <person name="Bloem J."/>
            <person name="Labutti K."/>
            <person name="Salamov A."/>
            <person name="Andreopoulos B."/>
            <person name="Baker S."/>
            <person name="Barry K."/>
            <person name="Bills G."/>
            <person name="Bluhm B."/>
            <person name="Cannon C."/>
            <person name="Castanera R."/>
            <person name="Culley D."/>
            <person name="Daum C."/>
            <person name="Ezra D."/>
            <person name="Gonzalez J."/>
            <person name="Henrissat B."/>
            <person name="Kuo A."/>
            <person name="Liang C."/>
            <person name="Lipzen A."/>
            <person name="Lutzoni F."/>
            <person name="Magnuson J."/>
            <person name="Mondo S."/>
            <person name="Nolan M."/>
            <person name="Ohm R."/>
            <person name="Pangilinan J."/>
            <person name="Park H.-J."/>
            <person name="Ramirez L."/>
            <person name="Alfaro M."/>
            <person name="Sun H."/>
            <person name="Tritt A."/>
            <person name="Yoshinaga Y."/>
            <person name="Zwiers L.-H."/>
            <person name="Turgeon B."/>
            <person name="Goodwin S."/>
            <person name="Spatafora J."/>
            <person name="Crous P."/>
            <person name="Grigoriev I."/>
        </authorList>
    </citation>
    <scope>NUCLEOTIDE SEQUENCE</scope>
    <source>
        <strain evidence="3">CBS 101060</strain>
    </source>
</reference>
<evidence type="ECO:0000313" key="3">
    <source>
        <dbReference type="EMBL" id="KAF2837471.1"/>
    </source>
</evidence>
<feature type="transmembrane region" description="Helical" evidence="1">
    <location>
        <begin position="96"/>
        <end position="121"/>
    </location>
</feature>
<feature type="transmembrane region" description="Helical" evidence="1">
    <location>
        <begin position="214"/>
        <end position="237"/>
    </location>
</feature>
<keyword evidence="4" id="KW-1185">Reference proteome</keyword>
<dbReference type="InterPro" id="IPR056120">
    <property type="entry name" value="DUF7703"/>
</dbReference>
<feature type="domain" description="DUF7703" evidence="2">
    <location>
        <begin position="41"/>
        <end position="266"/>
    </location>
</feature>
<gene>
    <name evidence="3" type="ORF">M501DRAFT_937492</name>
</gene>
<evidence type="ECO:0000256" key="1">
    <source>
        <dbReference type="SAM" id="Phobius"/>
    </source>
</evidence>
<name>A0A9P4S7V5_9PEZI</name>
<comment type="caution">
    <text evidence="3">The sequence shown here is derived from an EMBL/GenBank/DDBJ whole genome shotgun (WGS) entry which is preliminary data.</text>
</comment>
<sequence>MSGHSGTVHNRTVPWVPLDDFDWSYDRKGPLPWNITVWSLLAAFTAVPLWMTLELTIWCLYTFKKWSGSYFWSVLLCTWGVTIHAIGFVLRFGVDAGWILTTTLIESGWVLMVTGFALVLYSRLHFVVKNELLLTFVLAMIITDGFLFHIPTVTFEFLVANDSTHAKYVPYLETMHRVQIVGFSVQEIFIGGLYIYQTLKFLRGNLNRAMRRTVALLIIVQIVIIICDVVVTSLIYLDYYTLKVLIHSFAYGLKLHLEFVILNSLKKHITK</sequence>
<keyword evidence="1" id="KW-1133">Transmembrane helix</keyword>
<keyword evidence="1" id="KW-0472">Membrane</keyword>
<proteinExistence type="predicted"/>